<dbReference type="InterPro" id="IPR017896">
    <property type="entry name" value="4Fe4S_Fe-S-bd"/>
</dbReference>
<gene>
    <name evidence="5" type="ORF">HY730_04695</name>
</gene>
<organism evidence="5 6">
    <name type="scientific">Tectimicrobiota bacterium</name>
    <dbReference type="NCBI Taxonomy" id="2528274"/>
    <lineage>
        <taxon>Bacteria</taxon>
        <taxon>Pseudomonadati</taxon>
        <taxon>Nitrospinota/Tectimicrobiota group</taxon>
        <taxon>Candidatus Tectimicrobiota</taxon>
    </lineage>
</organism>
<dbReference type="Proteomes" id="UP000772181">
    <property type="component" value="Unassembled WGS sequence"/>
</dbReference>
<dbReference type="Gene3D" id="3.30.70.20">
    <property type="match status" value="1"/>
</dbReference>
<evidence type="ECO:0000313" key="6">
    <source>
        <dbReference type="Proteomes" id="UP000772181"/>
    </source>
</evidence>
<dbReference type="EMBL" id="JACQWF010000216">
    <property type="protein sequence ID" value="MBI4595662.1"/>
    <property type="molecule type" value="Genomic_DNA"/>
</dbReference>
<sequence>MTKGEITIDEDVCKGCGYCALFCRRSCISIPGDRFTPQGYFLPLFSSPELCNACGICGWMCPHFAIQVYKMPEAGHEIKTINSEKSE</sequence>
<dbReference type="PANTHER" id="PTHR43122:SF2">
    <property type="entry name" value="FERREDOXIN SUBUNIT OF PYRUVATE:FLAVODOXIN OXIDOREDUCTASE"/>
    <property type="match status" value="1"/>
</dbReference>
<comment type="caution">
    <text evidence="5">The sequence shown here is derived from an EMBL/GenBank/DDBJ whole genome shotgun (WGS) entry which is preliminary data.</text>
</comment>
<dbReference type="PROSITE" id="PS51379">
    <property type="entry name" value="4FE4S_FER_2"/>
    <property type="match status" value="2"/>
</dbReference>
<accession>A0A933GL94</accession>
<name>A0A933GL94_UNCTE</name>
<evidence type="ECO:0000256" key="1">
    <source>
        <dbReference type="ARBA" id="ARBA00022723"/>
    </source>
</evidence>
<keyword evidence="3" id="KW-0411">Iron-sulfur</keyword>
<evidence type="ECO:0000256" key="3">
    <source>
        <dbReference type="ARBA" id="ARBA00023014"/>
    </source>
</evidence>
<protein>
    <submittedName>
        <fullName evidence="5">4Fe-4S binding protein</fullName>
    </submittedName>
</protein>
<feature type="domain" description="4Fe-4S ferredoxin-type" evidence="4">
    <location>
        <begin position="4"/>
        <end position="33"/>
    </location>
</feature>
<dbReference type="InterPro" id="IPR017900">
    <property type="entry name" value="4Fe4S_Fe_S_CS"/>
</dbReference>
<proteinExistence type="predicted"/>
<dbReference type="PANTHER" id="PTHR43122">
    <property type="entry name" value="FERREDOXIN SUBUNIT OF PYRUVATE:FLAVODOXIN OXIDOREDUCTASE-RELATED"/>
    <property type="match status" value="1"/>
</dbReference>
<evidence type="ECO:0000313" key="5">
    <source>
        <dbReference type="EMBL" id="MBI4595662.1"/>
    </source>
</evidence>
<dbReference type="SUPFAM" id="SSF54862">
    <property type="entry name" value="4Fe-4S ferredoxins"/>
    <property type="match status" value="1"/>
</dbReference>
<feature type="domain" description="4Fe-4S ferredoxin-type" evidence="4">
    <location>
        <begin position="41"/>
        <end position="71"/>
    </location>
</feature>
<reference evidence="5" key="1">
    <citation type="submission" date="2020-07" db="EMBL/GenBank/DDBJ databases">
        <title>Huge and variable diversity of episymbiotic CPR bacteria and DPANN archaea in groundwater ecosystems.</title>
        <authorList>
            <person name="He C.Y."/>
            <person name="Keren R."/>
            <person name="Whittaker M."/>
            <person name="Farag I.F."/>
            <person name="Doudna J."/>
            <person name="Cate J.H.D."/>
            <person name="Banfield J.F."/>
        </authorList>
    </citation>
    <scope>NUCLEOTIDE SEQUENCE</scope>
    <source>
        <strain evidence="5">NC_groundwater_1482_Ag_S-0.65um_47_24</strain>
    </source>
</reference>
<dbReference type="AlphaFoldDB" id="A0A933GL94"/>
<keyword evidence="2" id="KW-0408">Iron</keyword>
<evidence type="ECO:0000259" key="4">
    <source>
        <dbReference type="PROSITE" id="PS51379"/>
    </source>
</evidence>
<keyword evidence="1" id="KW-0479">Metal-binding</keyword>
<dbReference type="Pfam" id="PF00037">
    <property type="entry name" value="Fer4"/>
    <property type="match status" value="2"/>
</dbReference>
<dbReference type="GO" id="GO:0051536">
    <property type="term" value="F:iron-sulfur cluster binding"/>
    <property type="evidence" value="ECO:0007669"/>
    <property type="project" value="UniProtKB-KW"/>
</dbReference>
<dbReference type="PROSITE" id="PS00198">
    <property type="entry name" value="4FE4S_FER_1"/>
    <property type="match status" value="1"/>
</dbReference>
<dbReference type="GO" id="GO:0046872">
    <property type="term" value="F:metal ion binding"/>
    <property type="evidence" value="ECO:0007669"/>
    <property type="project" value="UniProtKB-KW"/>
</dbReference>
<evidence type="ECO:0000256" key="2">
    <source>
        <dbReference type="ARBA" id="ARBA00023004"/>
    </source>
</evidence>